<dbReference type="Gene3D" id="3.90.640.10">
    <property type="entry name" value="Actin, Chain A, domain 4"/>
    <property type="match status" value="1"/>
</dbReference>
<keyword evidence="2" id="KW-1185">Reference proteome</keyword>
<dbReference type="AlphaFoldDB" id="A0A8X6HED8"/>
<dbReference type="OrthoDB" id="337660at2759"/>
<comment type="caution">
    <text evidence="1">The sequence shown here is derived from an EMBL/GenBank/DDBJ whole genome shotgun (WGS) entry which is preliminary data.</text>
</comment>
<dbReference type="Pfam" id="PF00022">
    <property type="entry name" value="Actin"/>
    <property type="match status" value="1"/>
</dbReference>
<evidence type="ECO:0000313" key="1">
    <source>
        <dbReference type="EMBL" id="GFR22049.1"/>
    </source>
</evidence>
<name>A0A8X6HED8_TRICU</name>
<dbReference type="Proteomes" id="UP000887116">
    <property type="component" value="Unassembled WGS sequence"/>
</dbReference>
<sequence>LVSDVETYLARYVLEQLCYVAEDYNEELQRFHTNPDDFEMSISTSHFFKDDCLWNEVILDMGRFHVPEGLFVPEKWGLDNPGLHKLVHHAIQECGVDLRREMTRSIYVSGGLTLLPGFVERLENEVDKLTPNTITPKVHASSYRYHMSYIGACQIALEEKFDEICITKQMWRKEGNTCVKKWHI</sequence>
<dbReference type="EMBL" id="BMAO01018230">
    <property type="protein sequence ID" value="GFR22049.1"/>
    <property type="molecule type" value="Genomic_DNA"/>
</dbReference>
<dbReference type="Gene3D" id="3.30.420.40">
    <property type="match status" value="1"/>
</dbReference>
<reference evidence="1" key="1">
    <citation type="submission" date="2020-07" db="EMBL/GenBank/DDBJ databases">
        <title>Multicomponent nature underlies the extraordinary mechanical properties of spider dragline silk.</title>
        <authorList>
            <person name="Kono N."/>
            <person name="Nakamura H."/>
            <person name="Mori M."/>
            <person name="Yoshida Y."/>
            <person name="Ohtoshi R."/>
            <person name="Malay A.D."/>
            <person name="Moran D.A.P."/>
            <person name="Tomita M."/>
            <person name="Numata K."/>
            <person name="Arakawa K."/>
        </authorList>
    </citation>
    <scope>NUCLEOTIDE SEQUENCE</scope>
</reference>
<accession>A0A8X6HED8</accession>
<dbReference type="SUPFAM" id="SSF53067">
    <property type="entry name" value="Actin-like ATPase domain"/>
    <property type="match status" value="1"/>
</dbReference>
<gene>
    <name evidence="1" type="ORF">TNCT_98171</name>
</gene>
<evidence type="ECO:0000313" key="2">
    <source>
        <dbReference type="Proteomes" id="UP000887116"/>
    </source>
</evidence>
<feature type="non-terminal residue" evidence="1">
    <location>
        <position position="1"/>
    </location>
</feature>
<dbReference type="InterPro" id="IPR004000">
    <property type="entry name" value="Actin"/>
</dbReference>
<dbReference type="PANTHER" id="PTHR11937">
    <property type="entry name" value="ACTIN"/>
    <property type="match status" value="1"/>
</dbReference>
<organism evidence="1 2">
    <name type="scientific">Trichonephila clavata</name>
    <name type="common">Joro spider</name>
    <name type="synonym">Nephila clavata</name>
    <dbReference type="NCBI Taxonomy" id="2740835"/>
    <lineage>
        <taxon>Eukaryota</taxon>
        <taxon>Metazoa</taxon>
        <taxon>Ecdysozoa</taxon>
        <taxon>Arthropoda</taxon>
        <taxon>Chelicerata</taxon>
        <taxon>Arachnida</taxon>
        <taxon>Araneae</taxon>
        <taxon>Araneomorphae</taxon>
        <taxon>Entelegynae</taxon>
        <taxon>Araneoidea</taxon>
        <taxon>Nephilidae</taxon>
        <taxon>Trichonephila</taxon>
    </lineage>
</organism>
<protein>
    <submittedName>
        <fullName evidence="1">Actin</fullName>
    </submittedName>
</protein>
<dbReference type="InterPro" id="IPR043129">
    <property type="entry name" value="ATPase_NBD"/>
</dbReference>
<proteinExistence type="predicted"/>